<gene>
    <name evidence="2" type="ORF">O3P69_004800</name>
</gene>
<dbReference type="Proteomes" id="UP001487740">
    <property type="component" value="Unassembled WGS sequence"/>
</dbReference>
<dbReference type="EMBL" id="JARAKH010000014">
    <property type="protein sequence ID" value="KAK8397339.1"/>
    <property type="molecule type" value="Genomic_DNA"/>
</dbReference>
<dbReference type="PANTHER" id="PTHR20974:SF0">
    <property type="entry name" value="UPF0585 PROTEIN CG18661"/>
    <property type="match status" value="1"/>
</dbReference>
<dbReference type="Pfam" id="PF06080">
    <property type="entry name" value="DUF938"/>
    <property type="match status" value="1"/>
</dbReference>
<evidence type="ECO:0000256" key="1">
    <source>
        <dbReference type="ARBA" id="ARBA00008308"/>
    </source>
</evidence>
<keyword evidence="3" id="KW-1185">Reference proteome</keyword>
<proteinExistence type="inferred from homology"/>
<dbReference type="SUPFAM" id="SSF53335">
    <property type="entry name" value="S-adenosyl-L-methionine-dependent methyltransferases"/>
    <property type="match status" value="1"/>
</dbReference>
<accession>A0AAW0UB60</accession>
<dbReference type="EMBL" id="JARAKH010000014">
    <property type="protein sequence ID" value="KAK8397340.1"/>
    <property type="molecule type" value="Genomic_DNA"/>
</dbReference>
<reference evidence="2 3" key="1">
    <citation type="submission" date="2023-03" db="EMBL/GenBank/DDBJ databases">
        <title>High-quality genome of Scylla paramamosain provides insights in environmental adaptation.</title>
        <authorList>
            <person name="Zhang L."/>
        </authorList>
    </citation>
    <scope>NUCLEOTIDE SEQUENCE [LARGE SCALE GENOMIC DNA]</scope>
    <source>
        <strain evidence="2">LZ_2023a</strain>
        <tissue evidence="2">Muscle</tissue>
    </source>
</reference>
<sequence>MGVRHRLFFSWQTLAILPHRLPIGVAGQRRSVASKMSEAKLVIEAPERNKEPITLVLQDVLSEKFGADSSLKALEVASGTGQHVVHLGQRLPKVSWQPSDMEEKYLASISAYVKESGAKNVLDPLMIDVCKPVSEWPGKFSAASLDLILNINMVHISPWPVH</sequence>
<organism evidence="2 3">
    <name type="scientific">Scylla paramamosain</name>
    <name type="common">Mud crab</name>
    <dbReference type="NCBI Taxonomy" id="85552"/>
    <lineage>
        <taxon>Eukaryota</taxon>
        <taxon>Metazoa</taxon>
        <taxon>Ecdysozoa</taxon>
        <taxon>Arthropoda</taxon>
        <taxon>Crustacea</taxon>
        <taxon>Multicrustacea</taxon>
        <taxon>Malacostraca</taxon>
        <taxon>Eumalacostraca</taxon>
        <taxon>Eucarida</taxon>
        <taxon>Decapoda</taxon>
        <taxon>Pleocyemata</taxon>
        <taxon>Brachyura</taxon>
        <taxon>Eubrachyura</taxon>
        <taxon>Portunoidea</taxon>
        <taxon>Portunidae</taxon>
        <taxon>Portuninae</taxon>
        <taxon>Scylla</taxon>
    </lineage>
</organism>
<evidence type="ECO:0000313" key="2">
    <source>
        <dbReference type="EMBL" id="KAK8397339.1"/>
    </source>
</evidence>
<comment type="similarity">
    <text evidence="1">Belongs to the UPF0585 family.</text>
</comment>
<dbReference type="InterPro" id="IPR010342">
    <property type="entry name" value="DUF938"/>
</dbReference>
<evidence type="ECO:0008006" key="4">
    <source>
        <dbReference type="Google" id="ProtNLM"/>
    </source>
</evidence>
<name>A0AAW0UB60_SCYPA</name>
<protein>
    <recommendedName>
        <fullName evidence="4">Methyltransferase-like 26</fullName>
    </recommendedName>
</protein>
<dbReference type="AlphaFoldDB" id="A0AAW0UB60"/>
<dbReference type="PANTHER" id="PTHR20974">
    <property type="entry name" value="UPF0585 PROTEIN CG18661"/>
    <property type="match status" value="1"/>
</dbReference>
<dbReference type="InterPro" id="IPR029063">
    <property type="entry name" value="SAM-dependent_MTases_sf"/>
</dbReference>
<evidence type="ECO:0000313" key="3">
    <source>
        <dbReference type="Proteomes" id="UP001487740"/>
    </source>
</evidence>
<comment type="caution">
    <text evidence="2">The sequence shown here is derived from an EMBL/GenBank/DDBJ whole genome shotgun (WGS) entry which is preliminary data.</text>
</comment>